<evidence type="ECO:0000259" key="3">
    <source>
        <dbReference type="PROSITE" id="PS51352"/>
    </source>
</evidence>
<keyword evidence="2" id="KW-0812">Transmembrane</keyword>
<dbReference type="AlphaFoldDB" id="A0A1H9W5H7"/>
<reference evidence="5" key="1">
    <citation type="submission" date="2016-10" db="EMBL/GenBank/DDBJ databases">
        <authorList>
            <person name="de Groot N.N."/>
        </authorList>
    </citation>
    <scope>NUCLEOTIDE SEQUENCE [LARGE SCALE GENOMIC DNA]</scope>
    <source>
        <strain evidence="5">10nlg</strain>
    </source>
</reference>
<dbReference type="PROSITE" id="PS00194">
    <property type="entry name" value="THIOREDOXIN_1"/>
    <property type="match status" value="1"/>
</dbReference>
<keyword evidence="1" id="KW-1015">Disulfide bond</keyword>
<dbReference type="GO" id="GO:0016209">
    <property type="term" value="F:antioxidant activity"/>
    <property type="evidence" value="ECO:0007669"/>
    <property type="project" value="InterPro"/>
</dbReference>
<dbReference type="PANTHER" id="PTHR42852">
    <property type="entry name" value="THIOL:DISULFIDE INTERCHANGE PROTEIN DSBE"/>
    <property type="match status" value="1"/>
</dbReference>
<feature type="domain" description="Thioredoxin" evidence="3">
    <location>
        <begin position="69"/>
        <end position="206"/>
    </location>
</feature>
<dbReference type="Pfam" id="PF00578">
    <property type="entry name" value="AhpC-TSA"/>
    <property type="match status" value="1"/>
</dbReference>
<dbReference type="PROSITE" id="PS51352">
    <property type="entry name" value="THIOREDOXIN_2"/>
    <property type="match status" value="1"/>
</dbReference>
<comment type="caution">
    <text evidence="4">The sequence shown here is derived from an EMBL/GenBank/DDBJ whole genome shotgun (WGS) entry which is preliminary data.</text>
</comment>
<dbReference type="CDD" id="cd02966">
    <property type="entry name" value="TlpA_like_family"/>
    <property type="match status" value="1"/>
</dbReference>
<dbReference type="GO" id="GO:0016491">
    <property type="term" value="F:oxidoreductase activity"/>
    <property type="evidence" value="ECO:0007669"/>
    <property type="project" value="InterPro"/>
</dbReference>
<dbReference type="EMBL" id="FOGV01000028">
    <property type="protein sequence ID" value="SES29172.1"/>
    <property type="molecule type" value="Genomic_DNA"/>
</dbReference>
<dbReference type="Proteomes" id="UP000199318">
    <property type="component" value="Unassembled WGS sequence"/>
</dbReference>
<feature type="transmembrane region" description="Helical" evidence="2">
    <location>
        <begin position="38"/>
        <end position="55"/>
    </location>
</feature>
<protein>
    <submittedName>
        <fullName evidence="4">Peroxiredoxin</fullName>
    </submittedName>
</protein>
<dbReference type="PANTHER" id="PTHR42852:SF17">
    <property type="entry name" value="THIOREDOXIN-LIKE PROTEIN HI_1115"/>
    <property type="match status" value="1"/>
</dbReference>
<gene>
    <name evidence="4" type="ORF">SAMN05444126_1287</name>
</gene>
<organism evidence="4 5">
    <name type="scientific">Salisediminibacterium halotolerans</name>
    <dbReference type="NCBI Taxonomy" id="517425"/>
    <lineage>
        <taxon>Bacteria</taxon>
        <taxon>Bacillati</taxon>
        <taxon>Bacillota</taxon>
        <taxon>Bacilli</taxon>
        <taxon>Bacillales</taxon>
        <taxon>Bacillaceae</taxon>
        <taxon>Salisediminibacterium</taxon>
    </lineage>
</organism>
<name>A0A1H9W5H7_9BACI</name>
<dbReference type="SUPFAM" id="SSF52833">
    <property type="entry name" value="Thioredoxin-like"/>
    <property type="match status" value="1"/>
</dbReference>
<keyword evidence="5" id="KW-1185">Reference proteome</keyword>
<keyword evidence="2" id="KW-0472">Membrane</keyword>
<proteinExistence type="predicted"/>
<keyword evidence="2" id="KW-1133">Transmembrane helix</keyword>
<dbReference type="InterPro" id="IPR050553">
    <property type="entry name" value="Thioredoxin_ResA/DsbE_sf"/>
</dbReference>
<dbReference type="OrthoDB" id="25753at2"/>
<dbReference type="InterPro" id="IPR036249">
    <property type="entry name" value="Thioredoxin-like_sf"/>
</dbReference>
<dbReference type="Gene3D" id="3.40.30.10">
    <property type="entry name" value="Glutaredoxin"/>
    <property type="match status" value="1"/>
</dbReference>
<evidence type="ECO:0000256" key="1">
    <source>
        <dbReference type="ARBA" id="ARBA00023157"/>
    </source>
</evidence>
<dbReference type="InterPro" id="IPR013766">
    <property type="entry name" value="Thioredoxin_domain"/>
</dbReference>
<evidence type="ECO:0000313" key="4">
    <source>
        <dbReference type="EMBL" id="SES29172.1"/>
    </source>
</evidence>
<evidence type="ECO:0000256" key="2">
    <source>
        <dbReference type="SAM" id="Phobius"/>
    </source>
</evidence>
<accession>A0A1H9W5H7</accession>
<evidence type="ECO:0000313" key="5">
    <source>
        <dbReference type="Proteomes" id="UP000199318"/>
    </source>
</evidence>
<dbReference type="InterPro" id="IPR017937">
    <property type="entry name" value="Thioredoxin_CS"/>
</dbReference>
<dbReference type="InterPro" id="IPR000866">
    <property type="entry name" value="AhpC/TSA"/>
</dbReference>
<sequence>MNKPADLIITQIGRLMLYSHTYPEVYKGRVNVLIMKRGLFLIMAVSVGFFLWLGHEQENIDDGQSVSYPQPGHEAPAFEAGAFGGGEYSWEEGQPAVLYFWTSWCPYCQASSEMIEEAHHRYGDEVEMIGVNVLTQDRQQDAETFIRENGLSFTNLQDSEGAISDMYYVPPVPTTVFIDEDGVISHRKTGAIAEGELTSEIRSLKGGGE</sequence>
<dbReference type="STRING" id="1464123.SAMN05444126_1287"/>